<dbReference type="UniPathway" id="UPA00904">
    <property type="reaction ID" value="UER00876"/>
</dbReference>
<dbReference type="AlphaFoldDB" id="A0A1H0W3C4"/>
<name>A0A1H0W3C4_9PSEU</name>
<keyword evidence="6" id="KW-1185">Reference proteome</keyword>
<comment type="pathway">
    <text evidence="4">Amino-acid biosynthesis; L-methionine biosynthesis via salvage pathway; L-methionine from S-methyl-5-thio-alpha-D-ribose 1-phosphate: step 4/6.</text>
</comment>
<dbReference type="InterPro" id="IPR006439">
    <property type="entry name" value="HAD-SF_hydro_IA"/>
</dbReference>
<evidence type="ECO:0000313" key="5">
    <source>
        <dbReference type="EMBL" id="SDP85240.1"/>
    </source>
</evidence>
<dbReference type="STRING" id="504798.SAMN05421871_10779"/>
<reference evidence="6" key="1">
    <citation type="submission" date="2016-10" db="EMBL/GenBank/DDBJ databases">
        <authorList>
            <person name="Varghese N."/>
            <person name="Submissions S."/>
        </authorList>
    </citation>
    <scope>NUCLEOTIDE SEQUENCE [LARGE SCALE GENOMIC DNA]</scope>
    <source>
        <strain evidence="6">IBRC-M 10655</strain>
    </source>
</reference>
<dbReference type="SFLD" id="SFLDG01129">
    <property type="entry name" value="C1.5:_HAD__Beta-PGM__Phosphata"/>
    <property type="match status" value="1"/>
</dbReference>
<dbReference type="InterPro" id="IPR036412">
    <property type="entry name" value="HAD-like_sf"/>
</dbReference>
<comment type="function">
    <text evidence="4">Bifunctional enzyme that catalyzes the enolization of 2,3-diketo-5-methylthiopentyl-1-phosphate (DK-MTP-1-P) into the intermediate 2-hydroxy-3-keto-5-methylthiopentenyl-1-phosphate (HK-MTPenyl-1-P), which is then dephosphorylated to form the acireductone 1,2-dihydroxy-3-keto-5-methylthiopentene (DHK-MTPene).</text>
</comment>
<comment type="catalytic activity">
    <reaction evidence="4">
        <text>5-methylsulfanyl-2,3-dioxopentyl phosphate + H2O = 1,2-dihydroxy-5-(methylsulfanyl)pent-1-en-3-one + phosphate</text>
        <dbReference type="Rhea" id="RHEA:21700"/>
        <dbReference type="ChEBI" id="CHEBI:15377"/>
        <dbReference type="ChEBI" id="CHEBI:43474"/>
        <dbReference type="ChEBI" id="CHEBI:49252"/>
        <dbReference type="ChEBI" id="CHEBI:58828"/>
        <dbReference type="EC" id="3.1.3.77"/>
    </reaction>
</comment>
<dbReference type="OrthoDB" id="9797416at2"/>
<evidence type="ECO:0000256" key="3">
    <source>
        <dbReference type="ARBA" id="ARBA00023167"/>
    </source>
</evidence>
<comment type="similarity">
    <text evidence="4">Belongs to the HAD-like hydrolase superfamily. MasA/MtnC family.</text>
</comment>
<dbReference type="Gene3D" id="3.40.50.1000">
    <property type="entry name" value="HAD superfamily/HAD-like"/>
    <property type="match status" value="1"/>
</dbReference>
<keyword evidence="3 4" id="KW-0486">Methionine biosynthesis</keyword>
<evidence type="ECO:0000256" key="2">
    <source>
        <dbReference type="ARBA" id="ARBA00022801"/>
    </source>
</evidence>
<dbReference type="Pfam" id="PF00702">
    <property type="entry name" value="Hydrolase"/>
    <property type="match status" value="1"/>
</dbReference>
<dbReference type="InterPro" id="IPR023214">
    <property type="entry name" value="HAD_sf"/>
</dbReference>
<sequence length="228" mass="24890">MISSVVLDIEGTTSPLSAVHDILFPYARDRIADWIGDERPGTPEVSDGVRELAGADADVVATLLDWHDQNLKHSPLKTLHGLIWERGFLAGELRGVVYPDVRPALTEWRERGVRIWIYSSGSVLAQRLWFSKTDQGDLLPLLDGHFDTVSGGPKREPASYKHIASVIGGRPDELLFLSDAVAELDAAREAGWRTVGVSRPEDGSPDAGTHPAVATFAAVPREEFPPQP</sequence>
<evidence type="ECO:0000256" key="4">
    <source>
        <dbReference type="HAMAP-Rule" id="MF_01681"/>
    </source>
</evidence>
<dbReference type="NCBIfam" id="TIGR01509">
    <property type="entry name" value="HAD-SF-IA-v3"/>
    <property type="match status" value="1"/>
</dbReference>
<gene>
    <name evidence="4" type="primary">mtnC</name>
    <name evidence="5" type="ORF">SAMN05192558_11779</name>
</gene>
<dbReference type="NCBIfam" id="TIGR01691">
    <property type="entry name" value="enolase-ppase"/>
    <property type="match status" value="1"/>
</dbReference>
<evidence type="ECO:0000256" key="1">
    <source>
        <dbReference type="ARBA" id="ARBA00022605"/>
    </source>
</evidence>
<keyword evidence="1 4" id="KW-0028">Amino-acid biosynthesis</keyword>
<comment type="pathway">
    <text evidence="4">Amino-acid biosynthesis; L-methionine biosynthesis via salvage pathway; L-methionine from S-methyl-5-thio-alpha-D-ribose 1-phosphate: step 3/6.</text>
</comment>
<comment type="subunit">
    <text evidence="4">Monomer.</text>
</comment>
<organism evidence="5 6">
    <name type="scientific">Actinokineospora alba</name>
    <dbReference type="NCBI Taxonomy" id="504798"/>
    <lineage>
        <taxon>Bacteria</taxon>
        <taxon>Bacillati</taxon>
        <taxon>Actinomycetota</taxon>
        <taxon>Actinomycetes</taxon>
        <taxon>Pseudonocardiales</taxon>
        <taxon>Pseudonocardiaceae</taxon>
        <taxon>Actinokineospora</taxon>
    </lineage>
</organism>
<keyword evidence="4" id="KW-0479">Metal-binding</keyword>
<protein>
    <recommendedName>
        <fullName evidence="4">Enolase-phosphatase E1</fullName>
        <ecNumber evidence="4">3.1.3.77</ecNumber>
    </recommendedName>
    <alternativeName>
        <fullName evidence="4">2,3-diketo-5-methylthio-1-phosphopentane phosphatase</fullName>
    </alternativeName>
</protein>
<dbReference type="PRINTS" id="PR00413">
    <property type="entry name" value="HADHALOGNASE"/>
</dbReference>
<dbReference type="InterPro" id="IPR023943">
    <property type="entry name" value="Enolase-ppase_E1"/>
</dbReference>
<dbReference type="HAMAP" id="MF_01681">
    <property type="entry name" value="Salvage_MtnC"/>
    <property type="match status" value="1"/>
</dbReference>
<comment type="cofactor">
    <cofactor evidence="4">
        <name>Mg(2+)</name>
        <dbReference type="ChEBI" id="CHEBI:18420"/>
    </cofactor>
    <text evidence="4">Binds 1 Mg(2+) ion per subunit.</text>
</comment>
<proteinExistence type="inferred from homology"/>
<dbReference type="GO" id="GO:0043874">
    <property type="term" value="F:acireductone synthase activity"/>
    <property type="evidence" value="ECO:0007669"/>
    <property type="project" value="UniProtKB-EC"/>
</dbReference>
<dbReference type="RefSeq" id="WP_091383510.1">
    <property type="nucleotide sequence ID" value="NZ_FNDV01000007.1"/>
</dbReference>
<dbReference type="GO" id="GO:0043716">
    <property type="term" value="F:2-hydroxy-3-keto-5-methylthiopentenyl-1-phosphate phosphatase activity"/>
    <property type="evidence" value="ECO:0007669"/>
    <property type="project" value="UniProtKB-UniRule"/>
</dbReference>
<dbReference type="GO" id="GO:0019509">
    <property type="term" value="P:L-methionine salvage from methylthioadenosine"/>
    <property type="evidence" value="ECO:0007669"/>
    <property type="project" value="UniProtKB-UniRule"/>
</dbReference>
<dbReference type="Gene3D" id="1.10.720.60">
    <property type="match status" value="1"/>
</dbReference>
<dbReference type="EMBL" id="FNJB01000017">
    <property type="protein sequence ID" value="SDP85240.1"/>
    <property type="molecule type" value="Genomic_DNA"/>
</dbReference>
<dbReference type="SFLD" id="SFLDS00003">
    <property type="entry name" value="Haloacid_Dehalogenase"/>
    <property type="match status" value="1"/>
</dbReference>
<accession>A0A1H0W3C4</accession>
<dbReference type="SUPFAM" id="SSF56784">
    <property type="entry name" value="HAD-like"/>
    <property type="match status" value="1"/>
</dbReference>
<dbReference type="CDD" id="cd01629">
    <property type="entry name" value="HAD_EP"/>
    <property type="match status" value="1"/>
</dbReference>
<dbReference type="Proteomes" id="UP000199651">
    <property type="component" value="Unassembled WGS sequence"/>
</dbReference>
<dbReference type="SFLD" id="SFLDG01133">
    <property type="entry name" value="C1.5.4:_Enolase-phosphatase_Li"/>
    <property type="match status" value="1"/>
</dbReference>
<dbReference type="EC" id="3.1.3.77" evidence="4"/>
<keyword evidence="4" id="KW-0460">Magnesium</keyword>
<dbReference type="PANTHER" id="PTHR20371">
    <property type="entry name" value="ENOLASE-PHOSPHATASE E1"/>
    <property type="match status" value="1"/>
</dbReference>
<dbReference type="PANTHER" id="PTHR20371:SF1">
    <property type="entry name" value="ENOLASE-PHOSPHATASE E1"/>
    <property type="match status" value="1"/>
</dbReference>
<dbReference type="GO" id="GO:0000287">
    <property type="term" value="F:magnesium ion binding"/>
    <property type="evidence" value="ECO:0007669"/>
    <property type="project" value="UniProtKB-UniRule"/>
</dbReference>
<dbReference type="GO" id="GO:0043715">
    <property type="term" value="F:2,3-diketo-5-methylthiopentyl-1-phosphate enolase activity"/>
    <property type="evidence" value="ECO:0007669"/>
    <property type="project" value="UniProtKB-UniRule"/>
</dbReference>
<evidence type="ECO:0000313" key="6">
    <source>
        <dbReference type="Proteomes" id="UP000199651"/>
    </source>
</evidence>
<keyword evidence="2 4" id="KW-0378">Hydrolase</keyword>